<sequence length="370" mass="39613">MPLPYAEQKFALRATDVAVRRTTSGWEVWAGQKVLRNTGESEANAQDLARVLRELRPTEWVTIGGVKPVVEYGLTNGRPAVTGGVVPETKEGGTGEVLQSGGTSTPRPGAGAAKFVRPIDLRSTRVEPVRGVWVVRDDDNILLNFGTDKAGAEQAGAAIQHYGFNRLGIVGAPTQPTMSYLFASADPVKTIPGGTLVVQSQIEALTRTGIPVPGVGFTGEMIKIDPRRVEARKDGFEWVVAFGPEVLGRFGPTEWAAREAVRTIQDGRFTEFCKLGGVSGLTFFLVDGKPPTRVALAALGRNLDPSALKTQQVNGRWAVTESGRQLFEVGSAQEGETVIRVLKAFGFDQSAHLSAGGAKGGISFFVKNRR</sequence>
<proteinExistence type="predicted"/>
<accession>A0A2Z3H679</accession>
<protein>
    <submittedName>
        <fullName evidence="2">Uncharacterized protein</fullName>
    </submittedName>
</protein>
<name>A0A2Z3H679_9BACT</name>
<dbReference type="EMBL" id="CP025958">
    <property type="protein sequence ID" value="AWM36460.1"/>
    <property type="molecule type" value="Genomic_DNA"/>
</dbReference>
<dbReference type="AlphaFoldDB" id="A0A2Z3H679"/>
<dbReference type="OrthoDB" id="271964at2"/>
<evidence type="ECO:0000256" key="1">
    <source>
        <dbReference type="SAM" id="MobiDB-lite"/>
    </source>
</evidence>
<gene>
    <name evidence="2" type="ORF">C1280_05110</name>
</gene>
<dbReference type="Proteomes" id="UP000245802">
    <property type="component" value="Chromosome"/>
</dbReference>
<dbReference type="RefSeq" id="WP_109570811.1">
    <property type="nucleotide sequence ID" value="NZ_CP025958.1"/>
</dbReference>
<reference evidence="2 3" key="1">
    <citation type="submission" date="2018-01" db="EMBL/GenBank/DDBJ databases">
        <title>G. obscuriglobus.</title>
        <authorList>
            <person name="Franke J."/>
            <person name="Blomberg W."/>
            <person name="Selmecki A."/>
        </authorList>
    </citation>
    <scope>NUCLEOTIDE SEQUENCE [LARGE SCALE GENOMIC DNA]</scope>
    <source>
        <strain evidence="2 3">DSM 5831</strain>
    </source>
</reference>
<dbReference type="KEGG" id="gog:C1280_05110"/>
<keyword evidence="3" id="KW-1185">Reference proteome</keyword>
<feature type="region of interest" description="Disordered" evidence="1">
    <location>
        <begin position="81"/>
        <end position="111"/>
    </location>
</feature>
<organism evidence="2 3">
    <name type="scientific">Gemmata obscuriglobus</name>
    <dbReference type="NCBI Taxonomy" id="114"/>
    <lineage>
        <taxon>Bacteria</taxon>
        <taxon>Pseudomonadati</taxon>
        <taxon>Planctomycetota</taxon>
        <taxon>Planctomycetia</taxon>
        <taxon>Gemmatales</taxon>
        <taxon>Gemmataceae</taxon>
        <taxon>Gemmata</taxon>
    </lineage>
</organism>
<evidence type="ECO:0000313" key="2">
    <source>
        <dbReference type="EMBL" id="AWM36460.1"/>
    </source>
</evidence>
<evidence type="ECO:0000313" key="3">
    <source>
        <dbReference type="Proteomes" id="UP000245802"/>
    </source>
</evidence>